<dbReference type="Pfam" id="PF04889">
    <property type="entry name" value="Cwf_Cwc_15"/>
    <property type="match status" value="1"/>
</dbReference>
<reference evidence="7" key="1">
    <citation type="submission" date="2014-02" db="EMBL/GenBank/DDBJ databases">
        <authorList>
            <person name="Genoscope - CEA"/>
        </authorList>
    </citation>
    <scope>NUCLEOTIDE SEQUENCE</scope>
    <source>
        <strain evidence="7">LS3</strain>
    </source>
</reference>
<name>A0A060T2D0_BLAAD</name>
<evidence type="ECO:0000256" key="3">
    <source>
        <dbReference type="ARBA" id="ARBA00020693"/>
    </source>
</evidence>
<reference evidence="7" key="2">
    <citation type="submission" date="2014-06" db="EMBL/GenBank/DDBJ databases">
        <title>The complete genome of Blastobotrys (Arxula) adeninivorans LS3 - a yeast of biotechnological interest.</title>
        <authorList>
            <person name="Kunze G."/>
            <person name="Gaillardin C."/>
            <person name="Czernicka M."/>
            <person name="Durrens P."/>
            <person name="Martin T."/>
            <person name="Boer E."/>
            <person name="Gabaldon T."/>
            <person name="Cruz J."/>
            <person name="Talla E."/>
            <person name="Marck C."/>
            <person name="Goffeau A."/>
            <person name="Barbe V."/>
            <person name="Baret P."/>
            <person name="Baronian K."/>
            <person name="Beier S."/>
            <person name="Bleykasten C."/>
            <person name="Bode R."/>
            <person name="Casaregola S."/>
            <person name="Despons L."/>
            <person name="Fairhead C."/>
            <person name="Giersberg M."/>
            <person name="Gierski P."/>
            <person name="Hahnel U."/>
            <person name="Hartmann A."/>
            <person name="Jankowska D."/>
            <person name="Jubin C."/>
            <person name="Jung P."/>
            <person name="Lafontaine I."/>
            <person name="Leh-Louis V."/>
            <person name="Lemaire M."/>
            <person name="Marcet-Houben M."/>
            <person name="Mascher M."/>
            <person name="Morel G."/>
            <person name="Richard G.-F."/>
            <person name="Riechen J."/>
            <person name="Sacerdot C."/>
            <person name="Sarkar A."/>
            <person name="Savel G."/>
            <person name="Schacherer J."/>
            <person name="Sherman D."/>
            <person name="Straub M.-L."/>
            <person name="Stein N."/>
            <person name="Thierry A."/>
            <person name="Trautwein-Schult A."/>
            <person name="Westhof E."/>
            <person name="Worch S."/>
            <person name="Dujon B."/>
            <person name="Souciet J.-L."/>
            <person name="Wincker P."/>
            <person name="Scholz U."/>
            <person name="Neuveglise N."/>
        </authorList>
    </citation>
    <scope>NUCLEOTIDE SEQUENCE</scope>
    <source>
        <strain evidence="7">LS3</strain>
    </source>
</reference>
<evidence type="ECO:0000256" key="6">
    <source>
        <dbReference type="SAM" id="MobiDB-lite"/>
    </source>
</evidence>
<feature type="region of interest" description="Disordered" evidence="6">
    <location>
        <begin position="1"/>
        <end position="51"/>
    </location>
</feature>
<feature type="compositionally biased region" description="Basic residues" evidence="6">
    <location>
        <begin position="25"/>
        <end position="37"/>
    </location>
</feature>
<proteinExistence type="inferred from homology"/>
<dbReference type="AlphaFoldDB" id="A0A060T2D0"/>
<keyword evidence="4" id="KW-0507">mRNA processing</keyword>
<evidence type="ECO:0000256" key="5">
    <source>
        <dbReference type="ARBA" id="ARBA00023187"/>
    </source>
</evidence>
<evidence type="ECO:0000256" key="1">
    <source>
        <dbReference type="ARBA" id="ARBA00003777"/>
    </source>
</evidence>
<feature type="compositionally biased region" description="Basic and acidic residues" evidence="6">
    <location>
        <begin position="86"/>
        <end position="117"/>
    </location>
</feature>
<feature type="compositionally biased region" description="Basic and acidic residues" evidence="6">
    <location>
        <begin position="155"/>
        <end position="175"/>
    </location>
</feature>
<accession>A0A060T2D0</accession>
<protein>
    <recommendedName>
        <fullName evidence="3">Pre-mRNA-splicing factor CWC15</fullName>
    </recommendedName>
</protein>
<dbReference type="EMBL" id="HG937691">
    <property type="protein sequence ID" value="CDP33346.1"/>
    <property type="molecule type" value="Genomic_DNA"/>
</dbReference>
<organism evidence="7">
    <name type="scientific">Blastobotrys adeninivorans</name>
    <name type="common">Yeast</name>
    <name type="synonym">Arxula adeninivorans</name>
    <dbReference type="NCBI Taxonomy" id="409370"/>
    <lineage>
        <taxon>Eukaryota</taxon>
        <taxon>Fungi</taxon>
        <taxon>Dikarya</taxon>
        <taxon>Ascomycota</taxon>
        <taxon>Saccharomycotina</taxon>
        <taxon>Dipodascomycetes</taxon>
        <taxon>Dipodascales</taxon>
        <taxon>Trichomonascaceae</taxon>
        <taxon>Blastobotrys</taxon>
    </lineage>
</organism>
<sequence length="231" mass="26299">MTTAHRPTFDPARGRSTQESGSILHARHLPAHTKLKFRQQGQGGDTSIKSTEELKQKLLLAEKEHFVQAGRATGKHGSTESGGGDGEVKTIEGHEKKRQLESGSESDPKKFHLHESDQSDSEEEQDASDSESDDDSDDEQALLQELERIKKERAEQKRLEQEKEEQARQQAREEEIAYGNPLLNPSFTVKRSWTDESVFKNQARQGPKQEGFVNDMLRSDFHRNFINKYIK</sequence>
<feature type="region of interest" description="Disordered" evidence="6">
    <location>
        <begin position="65"/>
        <end position="141"/>
    </location>
</feature>
<keyword evidence="5" id="KW-0508">mRNA splicing</keyword>
<dbReference type="GO" id="GO:0003723">
    <property type="term" value="F:RNA binding"/>
    <property type="evidence" value="ECO:0007669"/>
    <property type="project" value="TreeGrafter"/>
</dbReference>
<dbReference type="PANTHER" id="PTHR12718">
    <property type="entry name" value="CELL CYCLE CONTROL PROTEIN CWF15"/>
    <property type="match status" value="1"/>
</dbReference>
<dbReference type="PhylomeDB" id="A0A060T2D0"/>
<dbReference type="PANTHER" id="PTHR12718:SF2">
    <property type="entry name" value="SPLICEOSOME-ASSOCIATED PROTEIN CWC15 HOMOLOG"/>
    <property type="match status" value="1"/>
</dbReference>
<evidence type="ECO:0000313" key="7">
    <source>
        <dbReference type="EMBL" id="CDP33346.1"/>
    </source>
</evidence>
<dbReference type="GO" id="GO:0071013">
    <property type="term" value="C:catalytic step 2 spliceosome"/>
    <property type="evidence" value="ECO:0007669"/>
    <property type="project" value="TreeGrafter"/>
</dbReference>
<feature type="region of interest" description="Disordered" evidence="6">
    <location>
        <begin position="155"/>
        <end position="186"/>
    </location>
</feature>
<evidence type="ECO:0000256" key="2">
    <source>
        <dbReference type="ARBA" id="ARBA00006644"/>
    </source>
</evidence>
<comment type="similarity">
    <text evidence="2">Belongs to the CWC15 family.</text>
</comment>
<gene>
    <name evidence="7" type="ORF">GNLVRS02_ARAD1A07370g</name>
</gene>
<evidence type="ECO:0000256" key="4">
    <source>
        <dbReference type="ARBA" id="ARBA00022664"/>
    </source>
</evidence>
<comment type="function">
    <text evidence="1">Involved in pre-mRNA splicing.</text>
</comment>
<feature type="compositionally biased region" description="Acidic residues" evidence="6">
    <location>
        <begin position="118"/>
        <end position="140"/>
    </location>
</feature>
<dbReference type="GO" id="GO:0045292">
    <property type="term" value="P:mRNA cis splicing, via spliceosome"/>
    <property type="evidence" value="ECO:0007669"/>
    <property type="project" value="TreeGrafter"/>
</dbReference>
<dbReference type="InterPro" id="IPR006973">
    <property type="entry name" value="Cwf_Cwc_15"/>
</dbReference>